<dbReference type="Pfam" id="PF00034">
    <property type="entry name" value="Cytochrom_C"/>
    <property type="match status" value="1"/>
</dbReference>
<feature type="domain" description="Cytochrome c" evidence="7">
    <location>
        <begin position="169"/>
        <end position="267"/>
    </location>
</feature>
<keyword evidence="4" id="KW-0249">Electron transport</keyword>
<dbReference type="SUPFAM" id="SSF46626">
    <property type="entry name" value="Cytochrome c"/>
    <property type="match status" value="2"/>
</dbReference>
<dbReference type="RefSeq" id="WP_213042572.1">
    <property type="nucleotide sequence ID" value="NZ_CAJNBJ010000016.1"/>
</dbReference>
<dbReference type="Proteomes" id="UP000675880">
    <property type="component" value="Unassembled WGS sequence"/>
</dbReference>
<dbReference type="InterPro" id="IPR050597">
    <property type="entry name" value="Cytochrome_c_Oxidase_Subunit"/>
</dbReference>
<gene>
    <name evidence="8" type="ORF">NSPZN2_30406</name>
</gene>
<accession>A0ABM8RJC6</accession>
<dbReference type="Pfam" id="PF13442">
    <property type="entry name" value="Cytochrome_CBB3"/>
    <property type="match status" value="1"/>
</dbReference>
<comment type="caution">
    <text evidence="8">The sequence shown here is derived from an EMBL/GenBank/DDBJ whole genome shotgun (WGS) entry which is preliminary data.</text>
</comment>
<keyword evidence="5 6" id="KW-0408">Iron</keyword>
<dbReference type="PROSITE" id="PS51007">
    <property type="entry name" value="CYTC"/>
    <property type="match status" value="2"/>
</dbReference>
<evidence type="ECO:0000256" key="2">
    <source>
        <dbReference type="ARBA" id="ARBA00022617"/>
    </source>
</evidence>
<dbReference type="InterPro" id="IPR036909">
    <property type="entry name" value="Cyt_c-like_dom_sf"/>
</dbReference>
<evidence type="ECO:0000256" key="6">
    <source>
        <dbReference type="PROSITE-ProRule" id="PRU00433"/>
    </source>
</evidence>
<dbReference type="EMBL" id="CAJNBJ010000016">
    <property type="protein sequence ID" value="CAE6755989.1"/>
    <property type="molecule type" value="Genomic_DNA"/>
</dbReference>
<evidence type="ECO:0000259" key="7">
    <source>
        <dbReference type="PROSITE" id="PS51007"/>
    </source>
</evidence>
<feature type="domain" description="Cytochrome c" evidence="7">
    <location>
        <begin position="50"/>
        <end position="151"/>
    </location>
</feature>
<reference evidence="8 9" key="1">
    <citation type="submission" date="2021-02" db="EMBL/GenBank/DDBJ databases">
        <authorList>
            <person name="Han P."/>
        </authorList>
    </citation>
    <scope>NUCLEOTIDE SEQUENCE [LARGE SCALE GENOMIC DNA]</scope>
    <source>
        <strain evidence="8">Candidatus Nitrospira sp. ZN2</strain>
    </source>
</reference>
<evidence type="ECO:0000313" key="9">
    <source>
        <dbReference type="Proteomes" id="UP000675880"/>
    </source>
</evidence>
<organism evidence="8 9">
    <name type="scientific">Nitrospira defluvii</name>
    <dbReference type="NCBI Taxonomy" id="330214"/>
    <lineage>
        <taxon>Bacteria</taxon>
        <taxon>Pseudomonadati</taxon>
        <taxon>Nitrospirota</taxon>
        <taxon>Nitrospiria</taxon>
        <taxon>Nitrospirales</taxon>
        <taxon>Nitrospiraceae</taxon>
        <taxon>Nitrospira</taxon>
    </lineage>
</organism>
<evidence type="ECO:0000256" key="5">
    <source>
        <dbReference type="ARBA" id="ARBA00023004"/>
    </source>
</evidence>
<dbReference type="Gene3D" id="1.10.760.10">
    <property type="entry name" value="Cytochrome c-like domain"/>
    <property type="match status" value="2"/>
</dbReference>
<proteinExistence type="predicted"/>
<evidence type="ECO:0000256" key="3">
    <source>
        <dbReference type="ARBA" id="ARBA00022723"/>
    </source>
</evidence>
<keyword evidence="3 6" id="KW-0479">Metal-binding</keyword>
<evidence type="ECO:0000256" key="4">
    <source>
        <dbReference type="ARBA" id="ARBA00022982"/>
    </source>
</evidence>
<dbReference type="PANTHER" id="PTHR33751">
    <property type="entry name" value="CBB3-TYPE CYTOCHROME C OXIDASE SUBUNIT FIXP"/>
    <property type="match status" value="1"/>
</dbReference>
<dbReference type="InterPro" id="IPR009056">
    <property type="entry name" value="Cyt_c-like_dom"/>
</dbReference>
<dbReference type="PANTHER" id="PTHR33751:SF9">
    <property type="entry name" value="CYTOCHROME C4"/>
    <property type="match status" value="1"/>
</dbReference>
<keyword evidence="9" id="KW-1185">Reference proteome</keyword>
<evidence type="ECO:0000313" key="8">
    <source>
        <dbReference type="EMBL" id="CAE6755989.1"/>
    </source>
</evidence>
<sequence length="271" mass="29545">MRPSSRDISHHPQYSGAACAAGLGFASVMLAGSLLWAGPQDQPQTADRPYKAEQGRAIFNGKGLCSTCHGVDGHRDQLPPQLSAHIRENIERLTPAPPDLRRADTLTLTTDTQRFEIIRHGHLRTAMYPLSQGTLSDEDIRALLPYLAVIRGTASRSVPTREPATPLRGDAAQGQQLFHELGGCAICHGIEGHLDRRPPISKDLAQRLDALPAPPANLRDPAALKSENDEDRFLSIKRGHPGTAMYPKTLLRDEDIRDLVAYLATLRGGGR</sequence>
<keyword evidence="1" id="KW-0813">Transport</keyword>
<dbReference type="PROSITE" id="PS51257">
    <property type="entry name" value="PROKAR_LIPOPROTEIN"/>
    <property type="match status" value="1"/>
</dbReference>
<evidence type="ECO:0000256" key="1">
    <source>
        <dbReference type="ARBA" id="ARBA00022448"/>
    </source>
</evidence>
<name>A0ABM8RJC6_9BACT</name>
<keyword evidence="2 6" id="KW-0349">Heme</keyword>
<protein>
    <recommendedName>
        <fullName evidence="7">Cytochrome c domain-containing protein</fullName>
    </recommendedName>
</protein>